<dbReference type="OrthoDB" id="9813892at2"/>
<gene>
    <name evidence="1" type="ORF">STSP_43670</name>
</gene>
<dbReference type="Proteomes" id="UP000077381">
    <property type="component" value="Unassembled WGS sequence"/>
</dbReference>
<dbReference type="SUPFAM" id="SSF110296">
    <property type="entry name" value="Oligoxyloglucan reducing end-specific cellobiohydrolase"/>
    <property type="match status" value="1"/>
</dbReference>
<dbReference type="CDD" id="cd15482">
    <property type="entry name" value="Sialidase_non-viral"/>
    <property type="match status" value="1"/>
</dbReference>
<dbReference type="PATRIC" id="fig|1716141.3.peg.4595"/>
<comment type="caution">
    <text evidence="1">The sequence shown here is derived from an EMBL/GenBank/DDBJ whole genome shotgun (WGS) entry which is preliminary data.</text>
</comment>
<sequence length="319" mass="32069">MAEVLALAAAATGLWVGGTGGLAFLPYDIAYGAGDAHDGAPVATGWTSTATGWTSAVSALCLTEDGCLLIGGADTIARWSHAGVPAPRLPDPSGTPATPEPARVPAAIGPVSTFAALPDRTLLAGTLGDGVVRSSDGGRSWQRSGFGLASHEVNCLFVTADGAVLAGTAKGLHRARAGGRAWQLCPGSDGAPVAALTHLPDGKGLVAVTEDGCLLRSRDGGTHWTRSGDVPEGATALLAMHGGLVLATEGEGVHHSRDAGATWAPTPPHRALRTVHCLAVTTQAVHVGTDRGVAVSSGPGLPWQALVPATPYITSREHA</sequence>
<proteinExistence type="predicted"/>
<evidence type="ECO:0000313" key="1">
    <source>
        <dbReference type="EMBL" id="OAH12334.1"/>
    </source>
</evidence>
<dbReference type="InterPro" id="IPR015943">
    <property type="entry name" value="WD40/YVTN_repeat-like_dom_sf"/>
</dbReference>
<evidence type="ECO:0000313" key="2">
    <source>
        <dbReference type="Proteomes" id="UP000077381"/>
    </source>
</evidence>
<keyword evidence="2" id="KW-1185">Reference proteome</keyword>
<dbReference type="STRING" id="1716141.STSP_43670"/>
<dbReference type="Gene3D" id="2.130.10.10">
    <property type="entry name" value="YVTN repeat-like/Quinoprotein amine dehydrogenase"/>
    <property type="match status" value="1"/>
</dbReference>
<accession>A0A177HQ48</accession>
<name>A0A177HQ48_9ACTN</name>
<dbReference type="EMBL" id="LOHS01000092">
    <property type="protein sequence ID" value="OAH12334.1"/>
    <property type="molecule type" value="Genomic_DNA"/>
</dbReference>
<reference evidence="1 2" key="1">
    <citation type="submission" date="2015-12" db="EMBL/GenBank/DDBJ databases">
        <title>Genome sequence of Streptomyces sp. G25.</title>
        <authorList>
            <person name="Poehlein A."/>
            <person name="Roettig A."/>
            <person name="Hiessl S."/>
            <person name="Hauschild P."/>
            <person name="Schauer J."/>
            <person name="Madkour M.H."/>
            <person name="Al-Ansari A.M."/>
            <person name="Almakishah N.H."/>
            <person name="Steinbuechel A."/>
            <person name="Daniel R."/>
        </authorList>
    </citation>
    <scope>NUCLEOTIDE SEQUENCE [LARGE SCALE GENOMIC DNA]</scope>
    <source>
        <strain evidence="2">G25(2015)</strain>
    </source>
</reference>
<dbReference type="RefSeq" id="WP_067280463.1">
    <property type="nucleotide sequence ID" value="NZ_LOHS01000092.1"/>
</dbReference>
<organism evidence="1 2">
    <name type="scientific">Streptomyces jeddahensis</name>
    <dbReference type="NCBI Taxonomy" id="1716141"/>
    <lineage>
        <taxon>Bacteria</taxon>
        <taxon>Bacillati</taxon>
        <taxon>Actinomycetota</taxon>
        <taxon>Actinomycetes</taxon>
        <taxon>Kitasatosporales</taxon>
        <taxon>Streptomycetaceae</taxon>
        <taxon>Streptomyces</taxon>
    </lineage>
</organism>
<dbReference type="AlphaFoldDB" id="A0A177HQ48"/>
<protein>
    <submittedName>
        <fullName evidence="1">BNR/Asp-box repeat protein</fullName>
    </submittedName>
</protein>